<reference evidence="3" key="1">
    <citation type="submission" date="2018-05" db="EMBL/GenBank/DDBJ databases">
        <authorList>
            <person name="Lanie J.A."/>
            <person name="Ng W.-L."/>
            <person name="Kazmierczak K.M."/>
            <person name="Andrzejewski T.M."/>
            <person name="Davidsen T.M."/>
            <person name="Wayne K.J."/>
            <person name="Tettelin H."/>
            <person name="Glass J.I."/>
            <person name="Rusch D."/>
            <person name="Podicherti R."/>
            <person name="Tsui H.-C.T."/>
            <person name="Winkler M.E."/>
        </authorList>
    </citation>
    <scope>NUCLEOTIDE SEQUENCE</scope>
</reference>
<sequence>CINFGPDGYLYIGMGDGGSGGDPQNYSQNLNSLLGKMLRIDVDNGSPYAVPNDNPYGDEIWASGLRNPWKFSFDTNGDLWIADVGQYTWEEINLVTNDPGGLNYGWRCYEGNHTFNTSSNCPDASALTFPVGEYSHNNSGYYKCSITGGYVYRGSQISGMNGVYFFADYCSQEIGMLSYNSSSDSWDMYLDSPNATGAWVTFGEDIDGELYVASIYGGIYKITDAALGLNSVDQNKLNFYPNPTEGIILFNNYSEPFDLIIYDIKGRIVVEHNNYSSQELNISKLNAGIYFMQINNSYTQKLIKK</sequence>
<dbReference type="AlphaFoldDB" id="A0A382SZV4"/>
<dbReference type="InterPro" id="IPR012938">
    <property type="entry name" value="Glc/Sorbosone_DH"/>
</dbReference>
<feature type="domain" description="Secretion system C-terminal sorting" evidence="2">
    <location>
        <begin position="240"/>
        <end position="302"/>
    </location>
</feature>
<proteinExistence type="predicted"/>
<feature type="non-terminal residue" evidence="3">
    <location>
        <position position="1"/>
    </location>
</feature>
<accession>A0A382SZV4</accession>
<feature type="domain" description="Glucose/Sorbosone dehydrogenase" evidence="1">
    <location>
        <begin position="2"/>
        <end position="180"/>
    </location>
</feature>
<protein>
    <recommendedName>
        <fullName evidence="4">Secretion system C-terminal sorting domain-containing protein</fullName>
    </recommendedName>
</protein>
<name>A0A382SZV4_9ZZZZ</name>
<dbReference type="PANTHER" id="PTHR19328">
    <property type="entry name" value="HEDGEHOG-INTERACTING PROTEIN"/>
    <property type="match status" value="1"/>
</dbReference>
<evidence type="ECO:0000259" key="1">
    <source>
        <dbReference type="Pfam" id="PF07995"/>
    </source>
</evidence>
<organism evidence="3">
    <name type="scientific">marine metagenome</name>
    <dbReference type="NCBI Taxonomy" id="408172"/>
    <lineage>
        <taxon>unclassified sequences</taxon>
        <taxon>metagenomes</taxon>
        <taxon>ecological metagenomes</taxon>
    </lineage>
</organism>
<dbReference type="NCBIfam" id="TIGR04183">
    <property type="entry name" value="Por_Secre_tail"/>
    <property type="match status" value="1"/>
</dbReference>
<dbReference type="SUPFAM" id="SSF50952">
    <property type="entry name" value="Soluble quinoprotein glucose dehydrogenase"/>
    <property type="match status" value="1"/>
</dbReference>
<evidence type="ECO:0000259" key="2">
    <source>
        <dbReference type="Pfam" id="PF18962"/>
    </source>
</evidence>
<dbReference type="Pfam" id="PF18962">
    <property type="entry name" value="Por_Secre_tail"/>
    <property type="match status" value="1"/>
</dbReference>
<gene>
    <name evidence="3" type="ORF">METZ01_LOCUS368303</name>
</gene>
<dbReference type="EMBL" id="UINC01132871">
    <property type="protein sequence ID" value="SVD15449.1"/>
    <property type="molecule type" value="Genomic_DNA"/>
</dbReference>
<evidence type="ECO:0000313" key="3">
    <source>
        <dbReference type="EMBL" id="SVD15449.1"/>
    </source>
</evidence>
<dbReference type="InterPro" id="IPR011042">
    <property type="entry name" value="6-blade_b-propeller_TolB-like"/>
</dbReference>
<dbReference type="Pfam" id="PF07995">
    <property type="entry name" value="GSDH"/>
    <property type="match status" value="1"/>
</dbReference>
<dbReference type="InterPro" id="IPR011041">
    <property type="entry name" value="Quinoprot_gluc/sorb_DH_b-prop"/>
</dbReference>
<dbReference type="PANTHER" id="PTHR19328:SF75">
    <property type="entry name" value="ALDOSE SUGAR DEHYDROGENASE YLII"/>
    <property type="match status" value="1"/>
</dbReference>
<dbReference type="Gene3D" id="2.120.10.30">
    <property type="entry name" value="TolB, C-terminal domain"/>
    <property type="match status" value="1"/>
</dbReference>
<dbReference type="InterPro" id="IPR026444">
    <property type="entry name" value="Secre_tail"/>
</dbReference>
<evidence type="ECO:0008006" key="4">
    <source>
        <dbReference type="Google" id="ProtNLM"/>
    </source>
</evidence>